<keyword evidence="2" id="KW-1185">Reference proteome</keyword>
<proteinExistence type="predicted"/>
<accession>A0A940S1Q4</accession>
<sequence length="295" mass="32516">MKKVFPRFDAFLDLPKGKVDNMELTLVLRMGMRQINPAADAADGTYHDYGPHSTKGRDRKIIKWTDGAWSAYKRKFEREVQNFWSNTFFLLNPSDYFAFENKGKLYAPHTVCRLDLQINDGQAASNHHNIEVVRLHSSESFFGSHSKLYDSNDIKSTTKAWDSNSDPVKQKAHVHEVGHLLGLGHVNEGTAACPDGPGDDTNATACYGVTDTELNSVMGSGMKPRLSNASPWQSAIRSFCSAAKYKSLRTAASLVAPAMGPGATFVTDVVTPSLFLATSPTWEARFAEPKPQALN</sequence>
<evidence type="ECO:0000313" key="2">
    <source>
        <dbReference type="Proteomes" id="UP000675940"/>
    </source>
</evidence>
<dbReference type="InterPro" id="IPR024079">
    <property type="entry name" value="MetalloPept_cat_dom_sf"/>
</dbReference>
<dbReference type="RefSeq" id="WP_209361238.1">
    <property type="nucleotide sequence ID" value="NZ_JAGISH010000006.1"/>
</dbReference>
<dbReference type="EMBL" id="JAGISH010000006">
    <property type="protein sequence ID" value="MBP0483302.1"/>
    <property type="molecule type" value="Genomic_DNA"/>
</dbReference>
<dbReference type="GO" id="GO:0008237">
    <property type="term" value="F:metallopeptidase activity"/>
    <property type="evidence" value="ECO:0007669"/>
    <property type="project" value="InterPro"/>
</dbReference>
<comment type="caution">
    <text evidence="1">The sequence shown here is derived from an EMBL/GenBank/DDBJ whole genome shotgun (WGS) entry which is preliminary data.</text>
</comment>
<name>A0A940S1Q4_9RHOB</name>
<evidence type="ECO:0000313" key="1">
    <source>
        <dbReference type="EMBL" id="MBP0483302.1"/>
    </source>
</evidence>
<dbReference type="SUPFAM" id="SSF55486">
    <property type="entry name" value="Metalloproteases ('zincins'), catalytic domain"/>
    <property type="match status" value="1"/>
</dbReference>
<protein>
    <submittedName>
        <fullName evidence="1">Uncharacterized protein</fullName>
    </submittedName>
</protein>
<gene>
    <name evidence="1" type="ORF">J5474_12465</name>
</gene>
<dbReference type="Proteomes" id="UP000675940">
    <property type="component" value="Unassembled WGS sequence"/>
</dbReference>
<dbReference type="AlphaFoldDB" id="A0A940S1Q4"/>
<dbReference type="Gene3D" id="3.40.390.10">
    <property type="entry name" value="Collagenase (Catalytic Domain)"/>
    <property type="match status" value="1"/>
</dbReference>
<reference evidence="1" key="1">
    <citation type="submission" date="2021-03" db="EMBL/GenBank/DDBJ databases">
        <title>Sagittula salina sp. nov. strain M10.9X isolated from the marine waste.</title>
        <authorList>
            <person name="Satari L."/>
            <person name="Molina-Menor E."/>
            <person name="Vidal-Verdu A."/>
            <person name="Pascual J."/>
            <person name="Pereto J."/>
            <person name="Porcar M."/>
        </authorList>
    </citation>
    <scope>NUCLEOTIDE SEQUENCE</scope>
    <source>
        <strain evidence="1">M10.9X</strain>
    </source>
</reference>
<organism evidence="1 2">
    <name type="scientific">Sagittula salina</name>
    <dbReference type="NCBI Taxonomy" id="2820268"/>
    <lineage>
        <taxon>Bacteria</taxon>
        <taxon>Pseudomonadati</taxon>
        <taxon>Pseudomonadota</taxon>
        <taxon>Alphaproteobacteria</taxon>
        <taxon>Rhodobacterales</taxon>
        <taxon>Roseobacteraceae</taxon>
        <taxon>Sagittula</taxon>
    </lineage>
</organism>